<dbReference type="InterPro" id="IPR043502">
    <property type="entry name" value="DNA/RNA_pol_sf"/>
</dbReference>
<proteinExistence type="predicted"/>
<dbReference type="PANTHER" id="PTHR11439:SF455">
    <property type="entry name" value="RLK (RECEPTOR-LIKE PROTEIN KINASE) 8, PUTATIVE-RELATED"/>
    <property type="match status" value="1"/>
</dbReference>
<dbReference type="STRING" id="22663.A0A2I0LBZ3"/>
<dbReference type="PANTHER" id="PTHR11439">
    <property type="entry name" value="GAG-POL-RELATED RETROTRANSPOSON"/>
    <property type="match status" value="1"/>
</dbReference>
<dbReference type="CDD" id="cd09272">
    <property type="entry name" value="RNase_HI_RT_Ty1"/>
    <property type="match status" value="1"/>
</dbReference>
<reference evidence="2 3" key="1">
    <citation type="submission" date="2017-11" db="EMBL/GenBank/DDBJ databases">
        <title>De-novo sequencing of pomegranate (Punica granatum L.) genome.</title>
        <authorList>
            <person name="Akparov Z."/>
            <person name="Amiraslanov A."/>
            <person name="Hajiyeva S."/>
            <person name="Abbasov M."/>
            <person name="Kaur K."/>
            <person name="Hamwieh A."/>
            <person name="Solovyev V."/>
            <person name="Salamov A."/>
            <person name="Braich B."/>
            <person name="Kosarev P."/>
            <person name="Mahmoud A."/>
            <person name="Hajiyev E."/>
            <person name="Babayeva S."/>
            <person name="Izzatullayeva V."/>
            <person name="Mammadov A."/>
            <person name="Mammadov A."/>
            <person name="Sharifova S."/>
            <person name="Ojaghi J."/>
            <person name="Eynullazada K."/>
            <person name="Bayramov B."/>
            <person name="Abdulazimova A."/>
            <person name="Shahmuradov I."/>
        </authorList>
    </citation>
    <scope>NUCLEOTIDE SEQUENCE [LARGE SCALE GENOMIC DNA]</scope>
    <source>
        <strain evidence="3">cv. AG2017</strain>
        <tissue evidence="2">Leaf</tissue>
    </source>
</reference>
<sequence length="558" mass="61149">MNLPLSSWGTTNAAPMPVYMSNRSRLLSLVSLDHRPSKQIMSIVERRTAIGVAERTGGKTPVEEMGMVAAVDTAAIAPDTSAVAADSPRAVTGMVNQTLEGVLIFRTLEDNCKEWETLFSQQDREDLAVQANLVEVSSQGIHDLDWYMDSGDTHHVTSDLANINIHDETPPSDHIYVGDDATPEVIAQSTSPVNSAEDALATTEPDELERAPCVLPPTQNTHRMTTHIHVPPNVLNSLPSTSNPLTDAAPEVIAQSTGPVDSAEDALATTEPDEPERAPCVLPPTQNTHRMVTRAKDGSLPSPRFVIPRHPTAFSVSTALQEPHSFAQARMEAKSDSTGLYLTQSKYIHDILIRTSMLDCKPISSPVSAGSRLSLHDGHPFEDPSLYRSVVGSLQYLSLTRPDIAYAVNQVCQFMHNPSVTHWLAVKRILRYLKGTITYGLHLRPGSISALHGYSDADWAGNSDDRRSVSGFIIFLGSNPISWSSKKQRTVARSSTESEYKSLANATVKIIWLWSLLQELGFSQHQTPILCLLTVLPRVYLLHAFLLCGPSFTWQSPR</sequence>
<dbReference type="Proteomes" id="UP000233551">
    <property type="component" value="Unassembled WGS sequence"/>
</dbReference>
<evidence type="ECO:0000313" key="3">
    <source>
        <dbReference type="Proteomes" id="UP000233551"/>
    </source>
</evidence>
<feature type="region of interest" description="Disordered" evidence="1">
    <location>
        <begin position="256"/>
        <end position="284"/>
    </location>
</feature>
<dbReference type="SUPFAM" id="SSF56672">
    <property type="entry name" value="DNA/RNA polymerases"/>
    <property type="match status" value="1"/>
</dbReference>
<name>A0A2I0LBZ3_PUNGR</name>
<evidence type="ECO:0000313" key="2">
    <source>
        <dbReference type="EMBL" id="PKI78210.1"/>
    </source>
</evidence>
<protein>
    <recommendedName>
        <fullName evidence="4">Reverse transcriptase Ty1/copia-type domain-containing protein</fullName>
    </recommendedName>
</protein>
<gene>
    <name evidence="2" type="ORF">CRG98_001381</name>
</gene>
<accession>A0A2I0LBZ3</accession>
<dbReference type="AlphaFoldDB" id="A0A2I0LBZ3"/>
<organism evidence="2 3">
    <name type="scientific">Punica granatum</name>
    <name type="common">Pomegranate</name>
    <dbReference type="NCBI Taxonomy" id="22663"/>
    <lineage>
        <taxon>Eukaryota</taxon>
        <taxon>Viridiplantae</taxon>
        <taxon>Streptophyta</taxon>
        <taxon>Embryophyta</taxon>
        <taxon>Tracheophyta</taxon>
        <taxon>Spermatophyta</taxon>
        <taxon>Magnoliopsida</taxon>
        <taxon>eudicotyledons</taxon>
        <taxon>Gunneridae</taxon>
        <taxon>Pentapetalae</taxon>
        <taxon>rosids</taxon>
        <taxon>malvids</taxon>
        <taxon>Myrtales</taxon>
        <taxon>Lythraceae</taxon>
        <taxon>Punica</taxon>
    </lineage>
</organism>
<comment type="caution">
    <text evidence="2">The sequence shown here is derived from an EMBL/GenBank/DDBJ whole genome shotgun (WGS) entry which is preliminary data.</text>
</comment>
<evidence type="ECO:0008006" key="4">
    <source>
        <dbReference type="Google" id="ProtNLM"/>
    </source>
</evidence>
<keyword evidence="3" id="KW-1185">Reference proteome</keyword>
<evidence type="ECO:0000256" key="1">
    <source>
        <dbReference type="SAM" id="MobiDB-lite"/>
    </source>
</evidence>
<dbReference type="EMBL" id="PGOL01000058">
    <property type="protein sequence ID" value="PKI78210.1"/>
    <property type="molecule type" value="Genomic_DNA"/>
</dbReference>